<feature type="region of interest" description="Disordered" evidence="1">
    <location>
        <begin position="177"/>
        <end position="206"/>
    </location>
</feature>
<reference evidence="3" key="1">
    <citation type="journal article" date="2019" name="Int. J. Syst. Evol. Microbiol.">
        <title>The Global Catalogue of Microorganisms (GCM) 10K type strain sequencing project: providing services to taxonomists for standard genome sequencing and annotation.</title>
        <authorList>
            <consortium name="The Broad Institute Genomics Platform"/>
            <consortium name="The Broad Institute Genome Sequencing Center for Infectious Disease"/>
            <person name="Wu L."/>
            <person name="Ma J."/>
        </authorList>
    </citation>
    <scope>NUCLEOTIDE SEQUENCE [LARGE SCALE GENOMIC DNA]</scope>
    <source>
        <strain evidence="3">CECT 7297</strain>
    </source>
</reference>
<dbReference type="Proteomes" id="UP001595798">
    <property type="component" value="Unassembled WGS sequence"/>
</dbReference>
<proteinExistence type="predicted"/>
<gene>
    <name evidence="2" type="ORF">ACFOZ5_09020</name>
</gene>
<feature type="compositionally biased region" description="Polar residues" evidence="1">
    <location>
        <begin position="519"/>
        <end position="531"/>
    </location>
</feature>
<evidence type="ECO:0000313" key="3">
    <source>
        <dbReference type="Proteomes" id="UP001595798"/>
    </source>
</evidence>
<feature type="region of interest" description="Disordered" evidence="1">
    <location>
        <begin position="502"/>
        <end position="531"/>
    </location>
</feature>
<accession>A0ABV8QFK9</accession>
<dbReference type="EMBL" id="JBHSDI010000012">
    <property type="protein sequence ID" value="MFC4259167.1"/>
    <property type="molecule type" value="Genomic_DNA"/>
</dbReference>
<feature type="compositionally biased region" description="Basic and acidic residues" evidence="1">
    <location>
        <begin position="177"/>
        <end position="186"/>
    </location>
</feature>
<evidence type="ECO:0000256" key="1">
    <source>
        <dbReference type="SAM" id="MobiDB-lite"/>
    </source>
</evidence>
<dbReference type="PROSITE" id="PS51257">
    <property type="entry name" value="PROKAR_LIPOPROTEIN"/>
    <property type="match status" value="1"/>
</dbReference>
<name>A0ABV8QFK9_9GAMM</name>
<dbReference type="RefSeq" id="WP_379886712.1">
    <property type="nucleotide sequence ID" value="NZ_JBHSDI010000012.1"/>
</dbReference>
<evidence type="ECO:0000313" key="2">
    <source>
        <dbReference type="EMBL" id="MFC4259167.1"/>
    </source>
</evidence>
<organism evidence="2 3">
    <name type="scientific">Marinobacter lacisalsi</name>
    <dbReference type="NCBI Taxonomy" id="475979"/>
    <lineage>
        <taxon>Bacteria</taxon>
        <taxon>Pseudomonadati</taxon>
        <taxon>Pseudomonadota</taxon>
        <taxon>Gammaproteobacteria</taxon>
        <taxon>Pseudomonadales</taxon>
        <taxon>Marinobacteraceae</taxon>
        <taxon>Marinobacter</taxon>
    </lineage>
</organism>
<comment type="caution">
    <text evidence="2">The sequence shown here is derived from an EMBL/GenBank/DDBJ whole genome shotgun (WGS) entry which is preliminary data.</text>
</comment>
<sequence>MRPLIRFGVAALAATAISGCASFQHRSQMTDFNTAYASGDYTTALQSMAFDIDSEKEVDTEAHLLEILHQAELYRLNGNFSKSAEYYDLAEQGMKYLDTENLAEESGETFMAVMINDSARDYEALMSEAVLVNTYKALAFLAEGNNEYARIEFNRADDRTRRAVDFFADEIAEQQEKLAEEAREAAEAEAASANAEDGESPQDSAANSALFARQSLQSEGLQQAVAGNYGEPSQWAVYSEFIVPASTYLNGLYFLANGAVSSDYDKAVDSLKRVAQMNEDSPQLLNDLALAEDLAAGRQRPEELKPQVWVVYENGLGPVLEEMRFDVPLLLFHGNQQAPAYTGIALPRYASRSAIPGHLIAITGEGTTAETEVLSDMGTVFQTEMKARFTGVLTRAVASAVVKAVIQNEASERFGLAGQLGSALLTAATTQADLRGWQALPDHWQVTRISRPQDGELTLAQDDGTTLGSVTIPDQPFTLVYVKRPSLQAPATVMTLDLQGASPGSMARLPAVPEKAEVSSASNPESGGNNQ</sequence>
<keyword evidence="3" id="KW-1185">Reference proteome</keyword>
<protein>
    <submittedName>
        <fullName evidence="2">COG3014 family protein</fullName>
    </submittedName>
</protein>